<dbReference type="PROSITE" id="PS50084">
    <property type="entry name" value="KH_TYPE_1"/>
    <property type="match status" value="4"/>
</dbReference>
<organism evidence="5 6">
    <name type="scientific">[Myrmecia] bisecta</name>
    <dbReference type="NCBI Taxonomy" id="41462"/>
    <lineage>
        <taxon>Eukaryota</taxon>
        <taxon>Viridiplantae</taxon>
        <taxon>Chlorophyta</taxon>
        <taxon>core chlorophytes</taxon>
        <taxon>Trebouxiophyceae</taxon>
        <taxon>Trebouxiales</taxon>
        <taxon>Trebouxiaceae</taxon>
        <taxon>Myrmecia</taxon>
    </lineage>
</organism>
<dbReference type="Gene3D" id="3.30.310.210">
    <property type="match status" value="1"/>
</dbReference>
<keyword evidence="1" id="KW-0677">Repeat</keyword>
<feature type="compositionally biased region" description="Pro residues" evidence="3">
    <location>
        <begin position="521"/>
        <end position="533"/>
    </location>
</feature>
<evidence type="ECO:0000313" key="5">
    <source>
        <dbReference type="EMBL" id="KAK9828748.1"/>
    </source>
</evidence>
<dbReference type="SUPFAM" id="SSF54791">
    <property type="entry name" value="Eukaryotic type KH-domain (KH-domain type I)"/>
    <property type="match status" value="4"/>
</dbReference>
<accession>A0AAW1R548</accession>
<keyword evidence="6" id="KW-1185">Reference proteome</keyword>
<evidence type="ECO:0000313" key="6">
    <source>
        <dbReference type="Proteomes" id="UP001489004"/>
    </source>
</evidence>
<evidence type="ECO:0000259" key="4">
    <source>
        <dbReference type="SMART" id="SM00322"/>
    </source>
</evidence>
<keyword evidence="2" id="KW-0694">RNA-binding</keyword>
<dbReference type="SMART" id="SM00322">
    <property type="entry name" value="KH"/>
    <property type="match status" value="4"/>
</dbReference>
<dbReference type="CDD" id="cd22460">
    <property type="entry name" value="KH-I_PEPPER_rpt2_like"/>
    <property type="match status" value="1"/>
</dbReference>
<evidence type="ECO:0000256" key="1">
    <source>
        <dbReference type="ARBA" id="ARBA00022737"/>
    </source>
</evidence>
<feature type="compositionally biased region" description="Gly residues" evidence="3">
    <location>
        <begin position="540"/>
        <end position="549"/>
    </location>
</feature>
<feature type="region of interest" description="Disordered" evidence="3">
    <location>
        <begin position="1"/>
        <end position="44"/>
    </location>
</feature>
<evidence type="ECO:0000256" key="3">
    <source>
        <dbReference type="SAM" id="MobiDB-lite"/>
    </source>
</evidence>
<dbReference type="AlphaFoldDB" id="A0AAW1R548"/>
<feature type="domain" description="K Homology" evidence="4">
    <location>
        <begin position="137"/>
        <end position="212"/>
    </location>
</feature>
<dbReference type="Proteomes" id="UP001489004">
    <property type="component" value="Unassembled WGS sequence"/>
</dbReference>
<feature type="domain" description="K Homology" evidence="4">
    <location>
        <begin position="278"/>
        <end position="348"/>
    </location>
</feature>
<sequence>MEDAQEAPYANSPHRSDATMDSCGQKRAAPDGDDLRSQHGDSKRLAATPPVTYRLLCPSARTGSVIGKKGDVIQQLRRETGSKIKIEEAVPNCDERVILIMAPDCPGADWSPAQEALFRVHSRMVEGDSDNTDLQGLNITVRLLVDGSQIGCVLGKGGTIISDLRVETGANIRILGKKERPLCALETDELVQLNGDPSKVREALTRISAQLRANPAKHKPNNARKIALSATATAFNNATGSLAGGGPVINLVADSTMLGMLPTAQMAPRAMLQAGGSRETSYRLLCPQANTGSIIGRKGDVVRQIREQTGAQVKVHAGSVGCEERIVQMSSLEDPVSQFCNAQEGLLRCCECILKDQREAAHQAIRLLVPSPQGSLLMSNAHAQILADLRIVCNVQVRVLPLTPPLPKGAEEGDQVVHLEGPLVSCLTAVQRIAQVLRAMQMPMDGGAGLSMPPGSAAGPFPGGMSMGHPAHAMPQGMMILPMAPGYPGSISPMLNAPMDVSGPYMPMHPGGSLDDGLPHGPRPSQPPAPPQRHPLCATGHGGHAGGGPSGHSVHLVLLPMQVGCILGKGGANIAQIRQISGARVKVHPATAHSGERDMEMSGSLEQCQAAQNLVQAFLLAGGAPPLANLQGQPYYH</sequence>
<dbReference type="PANTHER" id="PTHR10288">
    <property type="entry name" value="KH DOMAIN CONTAINING RNA BINDING PROTEIN"/>
    <property type="match status" value="1"/>
</dbReference>
<dbReference type="Gene3D" id="3.30.1370.10">
    <property type="entry name" value="K Homology domain, type 1"/>
    <property type="match status" value="3"/>
</dbReference>
<protein>
    <recommendedName>
        <fullName evidence="4">K Homology domain-containing protein</fullName>
    </recommendedName>
</protein>
<feature type="compositionally biased region" description="Basic and acidic residues" evidence="3">
    <location>
        <begin position="28"/>
        <end position="44"/>
    </location>
</feature>
<feature type="domain" description="K Homology" evidence="4">
    <location>
        <begin position="550"/>
        <end position="620"/>
    </location>
</feature>
<feature type="region of interest" description="Disordered" evidence="3">
    <location>
        <begin position="506"/>
        <end position="549"/>
    </location>
</feature>
<dbReference type="InterPro" id="IPR004088">
    <property type="entry name" value="KH_dom_type_1"/>
</dbReference>
<dbReference type="InterPro" id="IPR036612">
    <property type="entry name" value="KH_dom_type_1_sf"/>
</dbReference>
<gene>
    <name evidence="5" type="ORF">WJX72_001910</name>
</gene>
<reference evidence="5 6" key="1">
    <citation type="journal article" date="2024" name="Nat. Commun.">
        <title>Phylogenomics reveals the evolutionary origins of lichenization in chlorophyte algae.</title>
        <authorList>
            <person name="Puginier C."/>
            <person name="Libourel C."/>
            <person name="Otte J."/>
            <person name="Skaloud P."/>
            <person name="Haon M."/>
            <person name="Grisel S."/>
            <person name="Petersen M."/>
            <person name="Berrin J.G."/>
            <person name="Delaux P.M."/>
            <person name="Dal Grande F."/>
            <person name="Keller J."/>
        </authorList>
    </citation>
    <scope>NUCLEOTIDE SEQUENCE [LARGE SCALE GENOMIC DNA]</scope>
    <source>
        <strain evidence="5 6">SAG 2043</strain>
    </source>
</reference>
<dbReference type="Pfam" id="PF00013">
    <property type="entry name" value="KH_1"/>
    <property type="match status" value="4"/>
</dbReference>
<dbReference type="CDD" id="cd22459">
    <property type="entry name" value="KH-I_PEPPER_rpt1_like"/>
    <property type="match status" value="2"/>
</dbReference>
<dbReference type="InterPro" id="IPR004087">
    <property type="entry name" value="KH_dom"/>
</dbReference>
<dbReference type="EMBL" id="JALJOR010000001">
    <property type="protein sequence ID" value="KAK9828748.1"/>
    <property type="molecule type" value="Genomic_DNA"/>
</dbReference>
<comment type="caution">
    <text evidence="5">The sequence shown here is derived from an EMBL/GenBank/DDBJ whole genome shotgun (WGS) entry which is preliminary data.</text>
</comment>
<feature type="domain" description="K Homology" evidence="4">
    <location>
        <begin position="49"/>
        <end position="125"/>
    </location>
</feature>
<name>A0AAW1R548_9CHLO</name>
<evidence type="ECO:0000256" key="2">
    <source>
        <dbReference type="PROSITE-ProRule" id="PRU00117"/>
    </source>
</evidence>
<proteinExistence type="predicted"/>
<dbReference type="GO" id="GO:0003723">
    <property type="term" value="F:RNA binding"/>
    <property type="evidence" value="ECO:0007669"/>
    <property type="project" value="UniProtKB-UniRule"/>
</dbReference>